<keyword evidence="1" id="KW-0732">Signal</keyword>
<dbReference type="OrthoDB" id="7203955at2"/>
<dbReference type="EMBL" id="QDKM01000004">
    <property type="protein sequence ID" value="PVH28714.1"/>
    <property type="molecule type" value="Genomic_DNA"/>
</dbReference>
<dbReference type="InterPro" id="IPR037873">
    <property type="entry name" value="BamE-like"/>
</dbReference>
<dbReference type="Pfam" id="PF04355">
    <property type="entry name" value="BamE"/>
    <property type="match status" value="1"/>
</dbReference>
<keyword evidence="5" id="KW-1185">Reference proteome</keyword>
<dbReference type="PROSITE" id="PS51257">
    <property type="entry name" value="PROKAR_LIPOPROTEIN"/>
    <property type="match status" value="1"/>
</dbReference>
<evidence type="ECO:0000256" key="2">
    <source>
        <dbReference type="ARBA" id="ARBA00023136"/>
    </source>
</evidence>
<feature type="domain" description="Outer membrane protein assembly factor BamE" evidence="3">
    <location>
        <begin position="34"/>
        <end position="109"/>
    </location>
</feature>
<evidence type="ECO:0000256" key="1">
    <source>
        <dbReference type="ARBA" id="ARBA00022729"/>
    </source>
</evidence>
<protein>
    <submittedName>
        <fullName evidence="4">Outer membrane protein assembly factor BamE</fullName>
    </submittedName>
</protein>
<dbReference type="AlphaFoldDB" id="A0A2T8HTD4"/>
<evidence type="ECO:0000259" key="3">
    <source>
        <dbReference type="Pfam" id="PF04355"/>
    </source>
</evidence>
<dbReference type="Gene3D" id="3.30.1450.10">
    <property type="match status" value="1"/>
</dbReference>
<dbReference type="GO" id="GO:0019867">
    <property type="term" value="C:outer membrane"/>
    <property type="evidence" value="ECO:0007669"/>
    <property type="project" value="InterPro"/>
</dbReference>
<dbReference type="RefSeq" id="WP_116558552.1">
    <property type="nucleotide sequence ID" value="NZ_JBLWXM010000003.1"/>
</dbReference>
<evidence type="ECO:0000313" key="5">
    <source>
        <dbReference type="Proteomes" id="UP000245911"/>
    </source>
</evidence>
<dbReference type="Proteomes" id="UP000245911">
    <property type="component" value="Unassembled WGS sequence"/>
</dbReference>
<proteinExistence type="predicted"/>
<sequence>MNKLNSQKGVARWLGLAVLAVVLAACSPVMRYHGYAPSPEQLSAVEVGQDTRDTVAEKIGRPGIGGVMEGSGWFYVQSDWRQRSWRAPEEVDRQVVAISFDQRDRVSNIERFGLEAGEVVTLSRRVTTLGPTPTVLSQVLRVLGQFTPGAFL</sequence>
<accession>A0A2T8HTD4</accession>
<organism evidence="4 5">
    <name type="scientific">Pararhodobacter oceanensis</name>
    <dbReference type="NCBI Taxonomy" id="2172121"/>
    <lineage>
        <taxon>Bacteria</taxon>
        <taxon>Pseudomonadati</taxon>
        <taxon>Pseudomonadota</taxon>
        <taxon>Alphaproteobacteria</taxon>
        <taxon>Rhodobacterales</taxon>
        <taxon>Paracoccaceae</taxon>
        <taxon>Pararhodobacter</taxon>
    </lineage>
</organism>
<keyword evidence="2" id="KW-0472">Membrane</keyword>
<reference evidence="4 5" key="1">
    <citation type="submission" date="2018-04" db="EMBL/GenBank/DDBJ databases">
        <title>Pararhodobacter oceanense sp. nov., isolated from marine intertidal sediment.</title>
        <authorList>
            <person name="Wang X.-L."/>
            <person name="Du Z.-J."/>
        </authorList>
    </citation>
    <scope>NUCLEOTIDE SEQUENCE [LARGE SCALE GENOMIC DNA]</scope>
    <source>
        <strain evidence="4 5">AM505</strain>
    </source>
</reference>
<name>A0A2T8HTD4_9RHOB</name>
<gene>
    <name evidence="4" type="ORF">DDE20_11055</name>
</gene>
<evidence type="ECO:0000313" key="4">
    <source>
        <dbReference type="EMBL" id="PVH28714.1"/>
    </source>
</evidence>
<dbReference type="InterPro" id="IPR007450">
    <property type="entry name" value="BamE_dom"/>
</dbReference>
<comment type="caution">
    <text evidence="4">The sequence shown here is derived from an EMBL/GenBank/DDBJ whole genome shotgun (WGS) entry which is preliminary data.</text>
</comment>